<comment type="caution">
    <text evidence="2">The sequence shown here is derived from an EMBL/GenBank/DDBJ whole genome shotgun (WGS) entry which is preliminary data.</text>
</comment>
<dbReference type="RefSeq" id="WP_310927950.1">
    <property type="nucleotide sequence ID" value="NZ_JAMQOQ010000002.1"/>
</dbReference>
<reference evidence="2 3" key="1">
    <citation type="submission" date="2022-06" db="EMBL/GenBank/DDBJ databases">
        <title>Halogeometricum sp. a new haloarchaeum isolate from saline soil.</title>
        <authorList>
            <person name="Strakova D."/>
            <person name="Galisteo C."/>
            <person name="Sanchez-Porro C."/>
            <person name="Ventosa A."/>
        </authorList>
    </citation>
    <scope>NUCLEOTIDE SEQUENCE [LARGE SCALE GENOMIC DNA]</scope>
    <source>
        <strain evidence="3">S3BR25-2</strain>
    </source>
</reference>
<feature type="region of interest" description="Disordered" evidence="1">
    <location>
        <begin position="1"/>
        <end position="56"/>
    </location>
</feature>
<accession>A0ABU2G1D2</accession>
<name>A0ABU2G1D2_9EURY</name>
<dbReference type="Proteomes" id="UP001254813">
    <property type="component" value="Unassembled WGS sequence"/>
</dbReference>
<gene>
    <name evidence="2" type="ORF">NDI79_07955</name>
</gene>
<keyword evidence="3" id="KW-1185">Reference proteome</keyword>
<evidence type="ECO:0000256" key="1">
    <source>
        <dbReference type="SAM" id="MobiDB-lite"/>
    </source>
</evidence>
<feature type="compositionally biased region" description="Basic and acidic residues" evidence="1">
    <location>
        <begin position="20"/>
        <end position="39"/>
    </location>
</feature>
<organism evidence="2 3">
    <name type="scientific">Halogeometricum luteum</name>
    <dbReference type="NCBI Taxonomy" id="2950537"/>
    <lineage>
        <taxon>Archaea</taxon>
        <taxon>Methanobacteriati</taxon>
        <taxon>Methanobacteriota</taxon>
        <taxon>Stenosarchaea group</taxon>
        <taxon>Halobacteria</taxon>
        <taxon>Halobacteriales</taxon>
        <taxon>Haloferacaceae</taxon>
        <taxon>Halogeometricum</taxon>
    </lineage>
</organism>
<proteinExistence type="predicted"/>
<protein>
    <submittedName>
        <fullName evidence="2">Uncharacterized protein</fullName>
    </submittedName>
</protein>
<evidence type="ECO:0000313" key="3">
    <source>
        <dbReference type="Proteomes" id="UP001254813"/>
    </source>
</evidence>
<evidence type="ECO:0000313" key="2">
    <source>
        <dbReference type="EMBL" id="MDS0294103.1"/>
    </source>
</evidence>
<dbReference type="EMBL" id="JAMQOQ010000002">
    <property type="protein sequence ID" value="MDS0294103.1"/>
    <property type="molecule type" value="Genomic_DNA"/>
</dbReference>
<sequence>MVAGSGRLGAAFAVRATPRARPDGARERDGATGFEDGRRLGVRLPRAARGVRGTRR</sequence>